<evidence type="ECO:0000313" key="2">
    <source>
        <dbReference type="EMBL" id="MPL92243.1"/>
    </source>
</evidence>
<dbReference type="EMBL" id="VSSQ01000352">
    <property type="protein sequence ID" value="MPL92243.1"/>
    <property type="molecule type" value="Genomic_DNA"/>
</dbReference>
<keyword evidence="1" id="KW-1133">Transmembrane helix</keyword>
<organism evidence="2">
    <name type="scientific">bioreactor metagenome</name>
    <dbReference type="NCBI Taxonomy" id="1076179"/>
    <lineage>
        <taxon>unclassified sequences</taxon>
        <taxon>metagenomes</taxon>
        <taxon>ecological metagenomes</taxon>
    </lineage>
</organism>
<proteinExistence type="predicted"/>
<keyword evidence="1" id="KW-0472">Membrane</keyword>
<sequence length="43" mass="4814">MRTSKKMVLLWVAIALAAIIVLFVLFNWEAFLSGFDAGRTLAE</sequence>
<comment type="caution">
    <text evidence="2">The sequence shown here is derived from an EMBL/GenBank/DDBJ whole genome shotgun (WGS) entry which is preliminary data.</text>
</comment>
<evidence type="ECO:0000256" key="1">
    <source>
        <dbReference type="SAM" id="Phobius"/>
    </source>
</evidence>
<reference evidence="2" key="1">
    <citation type="submission" date="2019-08" db="EMBL/GenBank/DDBJ databases">
        <authorList>
            <person name="Kucharzyk K."/>
            <person name="Murdoch R.W."/>
            <person name="Higgins S."/>
            <person name="Loffler F."/>
        </authorList>
    </citation>
    <scope>NUCLEOTIDE SEQUENCE</scope>
</reference>
<gene>
    <name evidence="2" type="ORF">SDC9_38340</name>
</gene>
<feature type="transmembrane region" description="Helical" evidence="1">
    <location>
        <begin position="7"/>
        <end position="26"/>
    </location>
</feature>
<dbReference type="AlphaFoldDB" id="A0A644VP59"/>
<keyword evidence="1" id="KW-0812">Transmembrane</keyword>
<protein>
    <submittedName>
        <fullName evidence="2">Uncharacterized protein</fullName>
    </submittedName>
</protein>
<name>A0A644VP59_9ZZZZ</name>
<accession>A0A644VP59</accession>